<evidence type="ECO:0000313" key="3">
    <source>
        <dbReference type="Proteomes" id="UP000178724"/>
    </source>
</evidence>
<gene>
    <name evidence="2" type="ORF">A2625_01065</name>
</gene>
<dbReference type="SUPFAM" id="SSF47413">
    <property type="entry name" value="lambda repressor-like DNA-binding domains"/>
    <property type="match status" value="1"/>
</dbReference>
<dbReference type="PROSITE" id="PS50943">
    <property type="entry name" value="HTH_CROC1"/>
    <property type="match status" value="1"/>
</dbReference>
<dbReference type="SMART" id="SM00530">
    <property type="entry name" value="HTH_XRE"/>
    <property type="match status" value="1"/>
</dbReference>
<comment type="caution">
    <text evidence="2">The sequence shown here is derived from an EMBL/GenBank/DDBJ whole genome shotgun (WGS) entry which is preliminary data.</text>
</comment>
<dbReference type="InterPro" id="IPR001387">
    <property type="entry name" value="Cro/C1-type_HTH"/>
</dbReference>
<name>A0A1F4Q0N4_UNCSA</name>
<evidence type="ECO:0000259" key="1">
    <source>
        <dbReference type="PROSITE" id="PS50943"/>
    </source>
</evidence>
<dbReference type="EMBL" id="METM01000024">
    <property type="protein sequence ID" value="OGB89491.1"/>
    <property type="molecule type" value="Genomic_DNA"/>
</dbReference>
<feature type="domain" description="HTH cro/C1-type" evidence="1">
    <location>
        <begin position="105"/>
        <end position="160"/>
    </location>
</feature>
<protein>
    <recommendedName>
        <fullName evidence="1">HTH cro/C1-type domain-containing protein</fullName>
    </recommendedName>
</protein>
<dbReference type="CDD" id="cd00093">
    <property type="entry name" value="HTH_XRE"/>
    <property type="match status" value="1"/>
</dbReference>
<organism evidence="2 3">
    <name type="scientific">candidate division WOR-1 bacterium RIFCSPHIGHO2_01_FULL_53_15</name>
    <dbReference type="NCBI Taxonomy" id="1802564"/>
    <lineage>
        <taxon>Bacteria</taxon>
        <taxon>Bacillati</taxon>
        <taxon>Saganbacteria</taxon>
    </lineage>
</organism>
<dbReference type="GO" id="GO:0003677">
    <property type="term" value="F:DNA binding"/>
    <property type="evidence" value="ECO:0007669"/>
    <property type="project" value="InterPro"/>
</dbReference>
<accession>A0A1F4Q0N4</accession>
<dbReference type="Proteomes" id="UP000178724">
    <property type="component" value="Unassembled WGS sequence"/>
</dbReference>
<proteinExistence type="predicted"/>
<evidence type="ECO:0000313" key="2">
    <source>
        <dbReference type="EMBL" id="OGB89491.1"/>
    </source>
</evidence>
<dbReference type="Pfam" id="PF01381">
    <property type="entry name" value="HTH_3"/>
    <property type="match status" value="1"/>
</dbReference>
<dbReference type="InterPro" id="IPR010982">
    <property type="entry name" value="Lambda_DNA-bd_dom_sf"/>
</dbReference>
<sequence>MSYKKYFWGLKPQALRETGRILKSPDRPKFIERIFVLLSRCDSPKELFSLISRKQFVAVWPKIRRYWLKKDQAPDFRAWWETVYEQLAGREQPRGKNFERVGKLIREKRLELGLSQADLARRAGMKQPDISTIELGAKNITLETLVRLGRILGIKNLPII</sequence>
<dbReference type="AlphaFoldDB" id="A0A1F4Q0N4"/>
<dbReference type="Gene3D" id="1.10.260.40">
    <property type="entry name" value="lambda repressor-like DNA-binding domains"/>
    <property type="match status" value="1"/>
</dbReference>
<reference evidence="2 3" key="1">
    <citation type="journal article" date="2016" name="Nat. Commun.">
        <title>Thousands of microbial genomes shed light on interconnected biogeochemical processes in an aquifer system.</title>
        <authorList>
            <person name="Anantharaman K."/>
            <person name="Brown C.T."/>
            <person name="Hug L.A."/>
            <person name="Sharon I."/>
            <person name="Castelle C.J."/>
            <person name="Probst A.J."/>
            <person name="Thomas B.C."/>
            <person name="Singh A."/>
            <person name="Wilkins M.J."/>
            <person name="Karaoz U."/>
            <person name="Brodie E.L."/>
            <person name="Williams K.H."/>
            <person name="Hubbard S.S."/>
            <person name="Banfield J.F."/>
        </authorList>
    </citation>
    <scope>NUCLEOTIDE SEQUENCE [LARGE SCALE GENOMIC DNA]</scope>
</reference>